<accession>A0A1F5EC23</accession>
<evidence type="ECO:0000259" key="4">
    <source>
        <dbReference type="Pfam" id="PF08241"/>
    </source>
</evidence>
<dbReference type="Proteomes" id="UP000177481">
    <property type="component" value="Unassembled WGS sequence"/>
</dbReference>
<dbReference type="GO" id="GO:0032259">
    <property type="term" value="P:methylation"/>
    <property type="evidence" value="ECO:0007669"/>
    <property type="project" value="UniProtKB-KW"/>
</dbReference>
<feature type="domain" description="Methyltransferase type 11" evidence="4">
    <location>
        <begin position="44"/>
        <end position="138"/>
    </location>
</feature>
<dbReference type="InterPro" id="IPR029063">
    <property type="entry name" value="SAM-dependent_MTases_sf"/>
</dbReference>
<gene>
    <name evidence="5" type="ORF">A3A71_02895</name>
</gene>
<comment type="similarity">
    <text evidence="1">Belongs to the methyltransferase superfamily.</text>
</comment>
<name>A0A1F5EC23_9BACT</name>
<evidence type="ECO:0000313" key="5">
    <source>
        <dbReference type="EMBL" id="OGD64968.1"/>
    </source>
</evidence>
<dbReference type="EMBL" id="MEZX01000002">
    <property type="protein sequence ID" value="OGD64968.1"/>
    <property type="molecule type" value="Genomic_DNA"/>
</dbReference>
<dbReference type="SUPFAM" id="SSF53335">
    <property type="entry name" value="S-adenosyl-L-methionine-dependent methyltransferases"/>
    <property type="match status" value="1"/>
</dbReference>
<reference evidence="5 6" key="1">
    <citation type="journal article" date="2016" name="Nat. Commun.">
        <title>Thousands of microbial genomes shed light on interconnected biogeochemical processes in an aquifer system.</title>
        <authorList>
            <person name="Anantharaman K."/>
            <person name="Brown C.T."/>
            <person name="Hug L.A."/>
            <person name="Sharon I."/>
            <person name="Castelle C.J."/>
            <person name="Probst A.J."/>
            <person name="Thomas B.C."/>
            <person name="Singh A."/>
            <person name="Wilkins M.J."/>
            <person name="Karaoz U."/>
            <person name="Brodie E.L."/>
            <person name="Williams K.H."/>
            <person name="Hubbard S.S."/>
            <person name="Banfield J.F."/>
        </authorList>
    </citation>
    <scope>NUCLEOTIDE SEQUENCE [LARGE SCALE GENOMIC DNA]</scope>
</reference>
<evidence type="ECO:0000256" key="2">
    <source>
        <dbReference type="ARBA" id="ARBA00022603"/>
    </source>
</evidence>
<evidence type="ECO:0000313" key="6">
    <source>
        <dbReference type="Proteomes" id="UP000177481"/>
    </source>
</evidence>
<dbReference type="PANTHER" id="PTHR44942:SF4">
    <property type="entry name" value="METHYLTRANSFERASE TYPE 11 DOMAIN-CONTAINING PROTEIN"/>
    <property type="match status" value="1"/>
</dbReference>
<dbReference type="CDD" id="cd02440">
    <property type="entry name" value="AdoMet_MTases"/>
    <property type="match status" value="1"/>
</dbReference>
<dbReference type="AlphaFoldDB" id="A0A1F5EC23"/>
<evidence type="ECO:0000256" key="1">
    <source>
        <dbReference type="ARBA" id="ARBA00008361"/>
    </source>
</evidence>
<dbReference type="GO" id="GO:0008757">
    <property type="term" value="F:S-adenosylmethionine-dependent methyltransferase activity"/>
    <property type="evidence" value="ECO:0007669"/>
    <property type="project" value="InterPro"/>
</dbReference>
<dbReference type="STRING" id="1797471.A3A71_02895"/>
<dbReference type="Gene3D" id="3.40.50.150">
    <property type="entry name" value="Vaccinia Virus protein VP39"/>
    <property type="match status" value="1"/>
</dbReference>
<evidence type="ECO:0000256" key="3">
    <source>
        <dbReference type="ARBA" id="ARBA00022679"/>
    </source>
</evidence>
<organism evidence="5 6">
    <name type="scientific">Candidatus Berkelbacteria bacterium RIFCSPLOWO2_01_FULL_50_28</name>
    <dbReference type="NCBI Taxonomy" id="1797471"/>
    <lineage>
        <taxon>Bacteria</taxon>
        <taxon>Candidatus Berkelbacteria</taxon>
    </lineage>
</organism>
<sequence>MTTEPYDRYDYRAFWTKRNYENFADAFAITQILKSLEYPRRHLLDLGGGYGRNIPICAPYCRKMTLLDPSSHNIENAKKFLGSQKNIELVIGKGEALPFKNGDFDTILSIRVSHHFSDLKPLLAECYRVLEPGGVFIFEVANKLHFKSRIGAFLRGRSKELHSLENIDRRSKENRHGATIDFVNHHPAKVVQLLTEVCFTVKIDRSVSNFRSPLANKPVFQQIFSALEPLLQRLLASSWFGPSLYLIAIKKK</sequence>
<dbReference type="InterPro" id="IPR051052">
    <property type="entry name" value="Diverse_substrate_MTase"/>
</dbReference>
<proteinExistence type="inferred from homology"/>
<dbReference type="InterPro" id="IPR013216">
    <property type="entry name" value="Methyltransf_11"/>
</dbReference>
<dbReference type="Pfam" id="PF08241">
    <property type="entry name" value="Methyltransf_11"/>
    <property type="match status" value="1"/>
</dbReference>
<keyword evidence="2" id="KW-0489">Methyltransferase</keyword>
<comment type="caution">
    <text evidence="5">The sequence shown here is derived from an EMBL/GenBank/DDBJ whole genome shotgun (WGS) entry which is preliminary data.</text>
</comment>
<keyword evidence="3" id="KW-0808">Transferase</keyword>
<protein>
    <recommendedName>
        <fullName evidence="4">Methyltransferase type 11 domain-containing protein</fullName>
    </recommendedName>
</protein>
<dbReference type="PANTHER" id="PTHR44942">
    <property type="entry name" value="METHYLTRANSF_11 DOMAIN-CONTAINING PROTEIN"/>
    <property type="match status" value="1"/>
</dbReference>